<dbReference type="InterPro" id="IPR011009">
    <property type="entry name" value="Kinase-like_dom_sf"/>
</dbReference>
<comment type="similarity">
    <text evidence="10">Belongs to the protein kinase superfamily.</text>
</comment>
<evidence type="ECO:0000313" key="14">
    <source>
        <dbReference type="Proteomes" id="UP000321947"/>
    </source>
</evidence>
<dbReference type="InterPro" id="IPR001245">
    <property type="entry name" value="Ser-Thr/Tyr_kinase_cat_dom"/>
</dbReference>
<dbReference type="FunFam" id="3.30.200.20:FF:000228">
    <property type="entry name" value="Serine/threonine-protein kinase BIK1"/>
    <property type="match status" value="1"/>
</dbReference>
<evidence type="ECO:0000256" key="2">
    <source>
        <dbReference type="ARBA" id="ARBA00012513"/>
    </source>
</evidence>
<keyword evidence="6 9" id="KW-0547">Nucleotide-binding</keyword>
<dbReference type="EMBL" id="SSTD01013547">
    <property type="protein sequence ID" value="TYK06387.1"/>
    <property type="molecule type" value="Genomic_DNA"/>
</dbReference>
<dbReference type="GO" id="GO:0005524">
    <property type="term" value="F:ATP binding"/>
    <property type="evidence" value="ECO:0007669"/>
    <property type="project" value="UniProtKB-UniRule"/>
</dbReference>
<feature type="domain" description="Protein kinase" evidence="12">
    <location>
        <begin position="95"/>
        <end position="412"/>
    </location>
</feature>
<evidence type="ECO:0000256" key="11">
    <source>
        <dbReference type="SAM" id="MobiDB-lite"/>
    </source>
</evidence>
<dbReference type="Pfam" id="PF07714">
    <property type="entry name" value="PK_Tyr_Ser-Thr"/>
    <property type="match status" value="2"/>
</dbReference>
<dbReference type="PROSITE" id="PS00108">
    <property type="entry name" value="PROTEIN_KINASE_ST"/>
    <property type="match status" value="1"/>
</dbReference>
<keyword evidence="3" id="KW-1003">Cell membrane</keyword>
<keyword evidence="13" id="KW-0675">Receptor</keyword>
<keyword evidence="3" id="KW-0472">Membrane</keyword>
<keyword evidence="4 10" id="KW-0723">Serine/threonine-protein kinase</keyword>
<evidence type="ECO:0000256" key="4">
    <source>
        <dbReference type="ARBA" id="ARBA00022527"/>
    </source>
</evidence>
<comment type="subcellular location">
    <subcellularLocation>
        <location evidence="1">Cell membrane</location>
    </subcellularLocation>
</comment>
<dbReference type="InterPro" id="IPR000719">
    <property type="entry name" value="Prot_kinase_dom"/>
</dbReference>
<dbReference type="Gene3D" id="3.30.200.20">
    <property type="entry name" value="Phosphorylase Kinase, domain 1"/>
    <property type="match status" value="1"/>
</dbReference>
<feature type="binding site" evidence="9">
    <location>
        <position position="133"/>
    </location>
    <ligand>
        <name>ATP</name>
        <dbReference type="ChEBI" id="CHEBI:30616"/>
    </ligand>
</feature>
<dbReference type="InterPro" id="IPR017441">
    <property type="entry name" value="Protein_kinase_ATP_BS"/>
</dbReference>
<evidence type="ECO:0000256" key="1">
    <source>
        <dbReference type="ARBA" id="ARBA00004236"/>
    </source>
</evidence>
<protein>
    <recommendedName>
        <fullName evidence="2">non-specific serine/threonine protein kinase</fullName>
        <ecNumber evidence="2">2.7.11.1</ecNumber>
    </recommendedName>
</protein>
<gene>
    <name evidence="13" type="ORF">E5676_scaffold163G00830</name>
</gene>
<dbReference type="InterPro" id="IPR050823">
    <property type="entry name" value="Plant_Ser_Thr_Prot_Kinase"/>
</dbReference>
<evidence type="ECO:0000256" key="10">
    <source>
        <dbReference type="RuleBase" id="RU000304"/>
    </source>
</evidence>
<dbReference type="EC" id="2.7.11.1" evidence="2"/>
<evidence type="ECO:0000256" key="3">
    <source>
        <dbReference type="ARBA" id="ARBA00022475"/>
    </source>
</evidence>
<accession>A0A5D3C3I5</accession>
<dbReference type="PROSITE" id="PS00107">
    <property type="entry name" value="PROTEIN_KINASE_ATP"/>
    <property type="match status" value="1"/>
</dbReference>
<dbReference type="InterPro" id="IPR008271">
    <property type="entry name" value="Ser/Thr_kinase_AS"/>
</dbReference>
<dbReference type="Gene3D" id="1.10.510.10">
    <property type="entry name" value="Transferase(Phosphotransferase) domain 1"/>
    <property type="match status" value="1"/>
</dbReference>
<evidence type="ECO:0000256" key="9">
    <source>
        <dbReference type="PROSITE-ProRule" id="PRU10141"/>
    </source>
</evidence>
<evidence type="ECO:0000256" key="7">
    <source>
        <dbReference type="ARBA" id="ARBA00022777"/>
    </source>
</evidence>
<reference evidence="13 14" key="1">
    <citation type="submission" date="2019-08" db="EMBL/GenBank/DDBJ databases">
        <title>Draft genome sequences of two oriental melons (Cucumis melo L. var makuwa).</title>
        <authorList>
            <person name="Kwon S.-Y."/>
        </authorList>
    </citation>
    <scope>NUCLEOTIDE SEQUENCE [LARGE SCALE GENOMIC DNA]</scope>
    <source>
        <strain evidence="14">cv. Chang Bougi</strain>
        <tissue evidence="13">Leaf</tissue>
    </source>
</reference>
<dbReference type="PANTHER" id="PTHR45621">
    <property type="entry name" value="OS01G0588500 PROTEIN-RELATED"/>
    <property type="match status" value="1"/>
</dbReference>
<comment type="caution">
    <text evidence="13">The sequence shown here is derived from an EMBL/GenBank/DDBJ whole genome shotgun (WGS) entry which is preliminary data.</text>
</comment>
<organism evidence="13 14">
    <name type="scientific">Cucumis melo var. makuwa</name>
    <name type="common">Oriental melon</name>
    <dbReference type="NCBI Taxonomy" id="1194695"/>
    <lineage>
        <taxon>Eukaryota</taxon>
        <taxon>Viridiplantae</taxon>
        <taxon>Streptophyta</taxon>
        <taxon>Embryophyta</taxon>
        <taxon>Tracheophyta</taxon>
        <taxon>Spermatophyta</taxon>
        <taxon>Magnoliopsida</taxon>
        <taxon>eudicotyledons</taxon>
        <taxon>Gunneridae</taxon>
        <taxon>Pentapetalae</taxon>
        <taxon>rosids</taxon>
        <taxon>fabids</taxon>
        <taxon>Cucurbitales</taxon>
        <taxon>Cucurbitaceae</taxon>
        <taxon>Benincaseae</taxon>
        <taxon>Cucumis</taxon>
    </lineage>
</organism>
<feature type="compositionally biased region" description="Polar residues" evidence="11">
    <location>
        <begin position="440"/>
        <end position="458"/>
    </location>
</feature>
<dbReference type="Proteomes" id="UP000321947">
    <property type="component" value="Unassembled WGS sequence"/>
</dbReference>
<keyword evidence="5" id="KW-0808">Transferase</keyword>
<evidence type="ECO:0000313" key="13">
    <source>
        <dbReference type="EMBL" id="TYK06387.1"/>
    </source>
</evidence>
<keyword evidence="7 13" id="KW-0418">Kinase</keyword>
<keyword evidence="8 9" id="KW-0067">ATP-binding</keyword>
<sequence>MEKRCGCWGVLTRTVSGVCKSSVSRDSPNTIPRTSLVYDSATETRYLNASNRDLCTLNEAELASDNANPSQSDNTKSSKLLQFSFHELKAATGNFRPDSILGEGGFGFVFKGWIEENGTAPAKPGSGITVAVKSLKLDGLQGHREWVAEVAFLGQLHHPNLVKLIGYCNEDDQRLLVYEFMSRGSLENHLFRRTIPLPWSNRIKIALGAAKGLAFLHSGPVPVIYRDFKTSNILLDSDYNAKLSDFGFAKAGPQGDKTHVSTRVIGTYGYAAPEYVMTDVNVGSPLYYLDRQGLNSMSSPCRLFHRSKGYASGHLTSKNDVYSFGVVLLEIVTGRRSMDKKRPSGEQNLVTWARPYLADKRKLYQIVDPRLEFNYSIKGVQKVSQLACSCLSRDPKLRPTMDEVVKILTPLQDLNDLAILTSHCRSSSQGRRKKKPEGLTYTQSFRASPLNTGKQHVR</sequence>
<dbReference type="GO" id="GO:0004674">
    <property type="term" value="F:protein serine/threonine kinase activity"/>
    <property type="evidence" value="ECO:0007669"/>
    <property type="project" value="UniProtKB-KW"/>
</dbReference>
<dbReference type="SUPFAM" id="SSF56112">
    <property type="entry name" value="Protein kinase-like (PK-like)"/>
    <property type="match status" value="1"/>
</dbReference>
<proteinExistence type="inferred from homology"/>
<evidence type="ECO:0000256" key="6">
    <source>
        <dbReference type="ARBA" id="ARBA00022741"/>
    </source>
</evidence>
<feature type="region of interest" description="Disordered" evidence="11">
    <location>
        <begin position="425"/>
        <end position="458"/>
    </location>
</feature>
<dbReference type="PROSITE" id="PS50011">
    <property type="entry name" value="PROTEIN_KINASE_DOM"/>
    <property type="match status" value="1"/>
</dbReference>
<dbReference type="GO" id="GO:0005886">
    <property type="term" value="C:plasma membrane"/>
    <property type="evidence" value="ECO:0007669"/>
    <property type="project" value="UniProtKB-SubCell"/>
</dbReference>
<evidence type="ECO:0000259" key="12">
    <source>
        <dbReference type="PROSITE" id="PS50011"/>
    </source>
</evidence>
<name>A0A5D3C3I5_CUCMM</name>
<evidence type="ECO:0000256" key="5">
    <source>
        <dbReference type="ARBA" id="ARBA00022679"/>
    </source>
</evidence>
<dbReference type="AlphaFoldDB" id="A0A5D3C3I5"/>
<evidence type="ECO:0000256" key="8">
    <source>
        <dbReference type="ARBA" id="ARBA00022840"/>
    </source>
</evidence>